<evidence type="ECO:0000313" key="1">
    <source>
        <dbReference type="EMBL" id="WMV24136.1"/>
    </source>
</evidence>
<sequence>MIVERPSRSRCSPVLQSMYHQLRVREFEIPKTIFQIRYGLYKCLVMSFGLKNAPFAFMDLMNRVFKQYLVMFVKVEHQKPEGLSQDIIIPTWKWEDLNMDFITNLPRTW</sequence>
<dbReference type="PANTHER" id="PTHR24559:SF444">
    <property type="entry name" value="REVERSE TRANSCRIPTASE DOMAIN-CONTAINING PROTEIN"/>
    <property type="match status" value="1"/>
</dbReference>
<keyword evidence="2" id="KW-1185">Reference proteome</keyword>
<dbReference type="Gene3D" id="3.10.10.10">
    <property type="entry name" value="HIV Type 1 Reverse Transcriptase, subunit A, domain 1"/>
    <property type="match status" value="1"/>
</dbReference>
<gene>
    <name evidence="1" type="ORF">MTR67_017521</name>
</gene>
<proteinExistence type="predicted"/>
<name>A0AAF0QIY9_SOLVR</name>
<dbReference type="InterPro" id="IPR043128">
    <property type="entry name" value="Rev_trsase/Diguanyl_cyclase"/>
</dbReference>
<dbReference type="AlphaFoldDB" id="A0AAF0QIY9"/>
<dbReference type="InterPro" id="IPR043502">
    <property type="entry name" value="DNA/RNA_pol_sf"/>
</dbReference>
<accession>A0AAF0QIY9</accession>
<dbReference type="PANTHER" id="PTHR24559">
    <property type="entry name" value="TRANSPOSON TY3-I GAG-POL POLYPROTEIN"/>
    <property type="match status" value="1"/>
</dbReference>
<organism evidence="1 2">
    <name type="scientific">Solanum verrucosum</name>
    <dbReference type="NCBI Taxonomy" id="315347"/>
    <lineage>
        <taxon>Eukaryota</taxon>
        <taxon>Viridiplantae</taxon>
        <taxon>Streptophyta</taxon>
        <taxon>Embryophyta</taxon>
        <taxon>Tracheophyta</taxon>
        <taxon>Spermatophyta</taxon>
        <taxon>Magnoliopsida</taxon>
        <taxon>eudicotyledons</taxon>
        <taxon>Gunneridae</taxon>
        <taxon>Pentapetalae</taxon>
        <taxon>asterids</taxon>
        <taxon>lamiids</taxon>
        <taxon>Solanales</taxon>
        <taxon>Solanaceae</taxon>
        <taxon>Solanoideae</taxon>
        <taxon>Solaneae</taxon>
        <taxon>Solanum</taxon>
    </lineage>
</organism>
<evidence type="ECO:0008006" key="3">
    <source>
        <dbReference type="Google" id="ProtNLM"/>
    </source>
</evidence>
<dbReference type="SUPFAM" id="SSF56672">
    <property type="entry name" value="DNA/RNA polymerases"/>
    <property type="match status" value="1"/>
</dbReference>
<dbReference type="InterPro" id="IPR053134">
    <property type="entry name" value="RNA-dir_DNA_polymerase"/>
</dbReference>
<protein>
    <recommendedName>
        <fullName evidence="3">Reverse transcriptase</fullName>
    </recommendedName>
</protein>
<reference evidence="1" key="1">
    <citation type="submission" date="2023-08" db="EMBL/GenBank/DDBJ databases">
        <title>A de novo genome assembly of Solanum verrucosum Schlechtendal, a Mexican diploid species geographically isolated from the other diploid A-genome species in potato relatives.</title>
        <authorList>
            <person name="Hosaka K."/>
        </authorList>
    </citation>
    <scope>NUCLEOTIDE SEQUENCE</scope>
    <source>
        <tissue evidence="1">Young leaves</tissue>
    </source>
</reference>
<evidence type="ECO:0000313" key="2">
    <source>
        <dbReference type="Proteomes" id="UP001234989"/>
    </source>
</evidence>
<dbReference type="Proteomes" id="UP001234989">
    <property type="component" value="Chromosome 4"/>
</dbReference>
<dbReference type="Gene3D" id="3.30.70.270">
    <property type="match status" value="1"/>
</dbReference>
<dbReference type="EMBL" id="CP133615">
    <property type="protein sequence ID" value="WMV24136.1"/>
    <property type="molecule type" value="Genomic_DNA"/>
</dbReference>